<dbReference type="InterPro" id="IPR000477">
    <property type="entry name" value="RT_dom"/>
</dbReference>
<dbReference type="Pfam" id="PF00078">
    <property type="entry name" value="RVT_1"/>
    <property type="match status" value="1"/>
</dbReference>
<gene>
    <name evidence="3" type="ORF">PR048_002374</name>
</gene>
<comment type="caution">
    <text evidence="3">The sequence shown here is derived from an EMBL/GenBank/DDBJ whole genome shotgun (WGS) entry which is preliminary data.</text>
</comment>
<sequence length="589" mass="68042">MWWTSDVYRIVVAYQDGGRLSRWVTGNGRGSGGLPNNLLGEEGALMYLLRNSTSGLSRTSIARWKSTNSSFADVTVAGKCQKSENLEVSIGDDGDGQRPTVRQYGNMVPIHKQGEDRGRPGSYGPVSLTSSTGKVMERLVVQYVMRVMDNRNWLEESQHGFRRGYLCETQLAGLLEDLVQVVGEGKQVDACFIHFEKAFERRVVEWIGDFLRGRRQRVKVGEAISEVEEVTSGVPQGSMLDPLLFTIMVNDMDLGIRGKIRLFGDNCVVYAEVGEEGRNLQEDIDKICFTRKKMISRDMYRWEGQEIEEAAEYKYLGIVLQGDVRWKKQIERVVAKGRRVLGEGIWHNVRPMLEYAAAVWDPRVELEVRELEKVQRKAGIWVKGRWRRQGQDGEEEGNYRPSVMMKEMEWSSLKDRRKVERGRGNNSEKLQRAWTRMEWVRQSMLVRSVTEWNVLREELVSVRGVGKFRKGVGKGVGWVKERWESSPPGGNRRRERWFTPKEKDNFEQEIPAEWEAWLRGRRKEPPQEEEVKRNLVMIEMKKEKAKKIAEREAALRDSSTLEKDVKGMESFPVHKEYEIMPGKPQDKSK</sequence>
<dbReference type="Proteomes" id="UP001159363">
    <property type="component" value="Chromosome 1"/>
</dbReference>
<accession>A0ABQ9IJZ9</accession>
<evidence type="ECO:0000256" key="1">
    <source>
        <dbReference type="ARBA" id="ARBA00007355"/>
    </source>
</evidence>
<protein>
    <recommendedName>
        <fullName evidence="2">Reverse transcriptase domain-containing protein</fullName>
    </recommendedName>
</protein>
<keyword evidence="4" id="KW-1185">Reference proteome</keyword>
<feature type="domain" description="Reverse transcriptase" evidence="2">
    <location>
        <begin position="110"/>
        <end position="286"/>
    </location>
</feature>
<name>A0ABQ9IJZ9_9NEOP</name>
<dbReference type="CDD" id="cd01650">
    <property type="entry name" value="RT_nLTR_like"/>
    <property type="match status" value="1"/>
</dbReference>
<dbReference type="PANTHER" id="PTHR33332">
    <property type="entry name" value="REVERSE TRANSCRIPTASE DOMAIN-CONTAINING PROTEIN"/>
    <property type="match status" value="1"/>
</dbReference>
<proteinExistence type="inferred from homology"/>
<comment type="similarity">
    <text evidence="1">Belongs to the complex I NDUFA12 subunit family.</text>
</comment>
<evidence type="ECO:0000313" key="4">
    <source>
        <dbReference type="Proteomes" id="UP001159363"/>
    </source>
</evidence>
<dbReference type="EMBL" id="JARBHB010000001">
    <property type="protein sequence ID" value="KAJ8897028.1"/>
    <property type="molecule type" value="Genomic_DNA"/>
</dbReference>
<evidence type="ECO:0000259" key="2">
    <source>
        <dbReference type="Pfam" id="PF00078"/>
    </source>
</evidence>
<reference evidence="3 4" key="1">
    <citation type="submission" date="2023-02" db="EMBL/GenBank/DDBJ databases">
        <title>LHISI_Scaffold_Assembly.</title>
        <authorList>
            <person name="Stuart O.P."/>
            <person name="Cleave R."/>
            <person name="Magrath M.J.L."/>
            <person name="Mikheyev A.S."/>
        </authorList>
    </citation>
    <scope>NUCLEOTIDE SEQUENCE [LARGE SCALE GENOMIC DNA]</scope>
    <source>
        <strain evidence="3">Daus_M_001</strain>
        <tissue evidence="3">Leg muscle</tissue>
    </source>
</reference>
<evidence type="ECO:0000313" key="3">
    <source>
        <dbReference type="EMBL" id="KAJ8897028.1"/>
    </source>
</evidence>
<organism evidence="3 4">
    <name type="scientific">Dryococelus australis</name>
    <dbReference type="NCBI Taxonomy" id="614101"/>
    <lineage>
        <taxon>Eukaryota</taxon>
        <taxon>Metazoa</taxon>
        <taxon>Ecdysozoa</taxon>
        <taxon>Arthropoda</taxon>
        <taxon>Hexapoda</taxon>
        <taxon>Insecta</taxon>
        <taxon>Pterygota</taxon>
        <taxon>Neoptera</taxon>
        <taxon>Polyneoptera</taxon>
        <taxon>Phasmatodea</taxon>
        <taxon>Verophasmatodea</taxon>
        <taxon>Anareolatae</taxon>
        <taxon>Phasmatidae</taxon>
        <taxon>Eurycanthinae</taxon>
        <taxon>Dryococelus</taxon>
    </lineage>
</organism>
<dbReference type="Pfam" id="PF05071">
    <property type="entry name" value="NDUFA12"/>
    <property type="match status" value="1"/>
</dbReference>
<dbReference type="InterPro" id="IPR007763">
    <property type="entry name" value="NDUFA12"/>
</dbReference>